<dbReference type="Proteomes" id="UP000029781">
    <property type="component" value="Segment"/>
</dbReference>
<reference evidence="1 2" key="1">
    <citation type="journal article" date="2010" name="Proc. Natl. Acad. Sci. U.S.A.">
        <title>Giant virus with a remarkable complement of genes infects marine zooplankton.</title>
        <authorList>
            <person name="Fischer M.G."/>
            <person name="Allen M.J."/>
            <person name="Wilson W.H."/>
            <person name="Suttle C.A."/>
        </authorList>
    </citation>
    <scope>NUCLEOTIDE SEQUENCE [LARGE SCALE GENOMIC DNA]</scope>
    <source>
        <strain evidence="1 2">BV-PW1</strain>
    </source>
</reference>
<organism evidence="1 2">
    <name type="scientific">Cafeteria roenbergensis virus (strain BV-PW1)</name>
    <name type="common">CroV</name>
    <dbReference type="NCBI Taxonomy" id="693272"/>
    <lineage>
        <taxon>Viruses</taxon>
        <taxon>Varidnaviria</taxon>
        <taxon>Bamfordvirae</taxon>
        <taxon>Nucleocytoviricota</taxon>
        <taxon>Megaviricetes</taxon>
        <taxon>Imitervirales</taxon>
        <taxon>Mimiviridae</taxon>
        <taxon>Aliimimivirinae</taxon>
        <taxon>Rheavirus</taxon>
        <taxon>Rheavirus sinusmexicani</taxon>
    </lineage>
</organism>
<keyword evidence="2" id="KW-1185">Reference proteome</keyword>
<evidence type="ECO:0000313" key="2">
    <source>
        <dbReference type="Proteomes" id="UP000029781"/>
    </source>
</evidence>
<name>E3T4G8_CROVB</name>
<dbReference type="KEGG" id="vg:9887452"/>
<gene>
    <name evidence="1" type="ORF">crov050</name>
</gene>
<sequence>MEFEFKYRFESNNINEFDEIYEIKYLNFSNNSPKNEKYQWYYQTPNDLIKLTFLKMDNNIREFKEGILILTENGCIYNGKKFNKIE</sequence>
<organismHost>
    <name type="scientific">Cafeteria roenbergensis</name>
    <name type="common">Marine flagellate</name>
    <dbReference type="NCBI Taxonomy" id="33653"/>
</organismHost>
<dbReference type="EMBL" id="GU244497">
    <property type="protein sequence ID" value="ADO67083.1"/>
    <property type="molecule type" value="Genomic_DNA"/>
</dbReference>
<evidence type="ECO:0000313" key="1">
    <source>
        <dbReference type="EMBL" id="ADO67083.1"/>
    </source>
</evidence>
<dbReference type="RefSeq" id="YP_003969682.1">
    <property type="nucleotide sequence ID" value="NC_014637.1"/>
</dbReference>
<dbReference type="GeneID" id="9887452"/>
<protein>
    <submittedName>
        <fullName evidence="1">Uncharacterized protein</fullName>
    </submittedName>
</protein>
<proteinExistence type="predicted"/>
<accession>E3T4G8</accession>